<accession>A0ACB8SKQ5</accession>
<organism evidence="1 2">
    <name type="scientific">Artomyces pyxidatus</name>
    <dbReference type="NCBI Taxonomy" id="48021"/>
    <lineage>
        <taxon>Eukaryota</taxon>
        <taxon>Fungi</taxon>
        <taxon>Dikarya</taxon>
        <taxon>Basidiomycota</taxon>
        <taxon>Agaricomycotina</taxon>
        <taxon>Agaricomycetes</taxon>
        <taxon>Russulales</taxon>
        <taxon>Auriscalpiaceae</taxon>
        <taxon>Artomyces</taxon>
    </lineage>
</organism>
<dbReference type="EMBL" id="MU277257">
    <property type="protein sequence ID" value="KAI0056827.1"/>
    <property type="molecule type" value="Genomic_DNA"/>
</dbReference>
<evidence type="ECO:0000313" key="1">
    <source>
        <dbReference type="EMBL" id="KAI0056827.1"/>
    </source>
</evidence>
<gene>
    <name evidence="1" type="ORF">BV25DRAFT_1536482</name>
</gene>
<comment type="caution">
    <text evidence="1">The sequence shown here is derived from an EMBL/GenBank/DDBJ whole genome shotgun (WGS) entry which is preliminary data.</text>
</comment>
<keyword evidence="2" id="KW-1185">Reference proteome</keyword>
<name>A0ACB8SKQ5_9AGAM</name>
<evidence type="ECO:0000313" key="2">
    <source>
        <dbReference type="Proteomes" id="UP000814140"/>
    </source>
</evidence>
<dbReference type="Proteomes" id="UP000814140">
    <property type="component" value="Unassembled WGS sequence"/>
</dbReference>
<proteinExistence type="predicted"/>
<sequence>MQLYVRRIIPSRRRKTVAEARPGNIKEFSRWMAKFKRNFNERKNVLLTPDIYHREPPPAPPSVAEDAKSEVVSVPESVHETRSVTVDEDDKLQDVLSPQYAPVDLLNLCCLEGTRTSILQEIIEWFDDDKAPNLLWLCGGPGTGKTSICWSLIAELERQQRSGSEFFFRKGQHDPYMLWRTTAYKLTKFHPALKSTVYAALIEEPDATDTILSTFHKLVEEPLKAAVGMFHDKSPVLLIEALEQCNHDESWPALLQTLPLWLQLPPQCKLIVTSRPADDISKVFEGKDVVIKRMELHTGNDVDYDTNSDIRTYINHRFSEIKAQNKTLPESWPEYDDVSKLVTHAAGFFLWAKVALDAIATAPDIERHLTTIASSGTTLKFENLDEFLNDILHTSFGNEPSPAFRTTIGTVALAKAPLTMQDLKHLYPERYSDVSVEDICSKLLPVVSTGDDHQHLSIRHRSIVDYITDPKRCMDSEQAFLVDRAKANRNFTVACLKVMQSGLKFNICSLQSSHLSNDQIPNHAEVVEKAIPSHLSYACKYWADHLRDVSEKRDNEIVNLVKNILHFRFLYWLEVLSLINEMDVAPRLLVTAADWLEASDKELAAFALDASRFALTFSDPIAYSAPHIYISALPHAPPESRVYKHYKDQFPGVFKPIHDQWSTNTWPAMRFAFSMSDYIHNLSIHPDGKRAVVAMNDSTAHVWSLSTGTSLLKLVGHTGTIRAAAYSPSGKRIATGSDDRSVRIWDADTGNLLHGPYEIHGDWVRSVSWSPDATRLATGSDDRFVKVITVETGQPVFEAVSVHTDWVRSVAFTPDGLYVISGSDDRTMRVWDAATGSLVGDPFTGHTGYIRTVVVSPDGQRVASGSDDYRIMIYDLASRTQVGPTLRGHNGSVRGLAFSKDSKLLASASEDYMVRIWNVETGKRHCDSLQGHTSYVSSVAFTPDGKQLISGGEDSRVRVWEMDSLPVWRPDLDATGYFQAVLPLSDGTSVFCSDGENIWKWRLDSGDIHTTSFQPSKDPIDTHEHINGIRSTAFSPDGSRAATGGSDRNIYIWDTTTGIAILGPLEGHTDDIYGLAFSADGKRLVSGSDDQKVWVWDTDTGKSICGPLEGQHTSNVRAVCFSPDGTRVVSASHDRTMVVWKVETGEQVFPTMSQHSDWVNAVAYSPDGKYIASSSDDNTTLIWDAGTGEVVYQPLRGHTHYLRAVAWSPDSKRIVSGGLDRIILVFDVETGATLFGPLHGHTDQVASVAFTTDGSRVLSASRDGTVRLWDLQPRSFSRSGSYWNHGDWVHCVTLSPDGGFVASGGDDNNVLVQDVTTGVERFPVLQGHEDWIRAVCYSSDGNILASCSDDGTIRLWNARTGESISDPEPYRGHAGSVRSIAFAPNSRLLVSGGEDATVRLWNTEKKGVAALEQNFARHTRDVNSVAFSPDGSRIVSGSASGDIIIISLVHLVLYLASQPFGGDGAVFCVAFSPDGTRIISAGESTALRVWDAATGQALRSITAHGGIVHSISMSPDGKKIISGGDDASIRIWDVETGDALSMPLRGHTDKVLCVAVSQDGRHLASGSADHAVMIWELNLEKRMTWPESFMRRVRDVEFCSVDEHGIFSDNSTVDDGWVRGAKSEALFWMPPTYRKGLWTPQTVGILGVPETAIDLRHFLHGTEWTKCQAEPSKV</sequence>
<reference evidence="1" key="1">
    <citation type="submission" date="2021-03" db="EMBL/GenBank/DDBJ databases">
        <authorList>
            <consortium name="DOE Joint Genome Institute"/>
            <person name="Ahrendt S."/>
            <person name="Looney B.P."/>
            <person name="Miyauchi S."/>
            <person name="Morin E."/>
            <person name="Drula E."/>
            <person name="Courty P.E."/>
            <person name="Chicoki N."/>
            <person name="Fauchery L."/>
            <person name="Kohler A."/>
            <person name="Kuo A."/>
            <person name="Labutti K."/>
            <person name="Pangilinan J."/>
            <person name="Lipzen A."/>
            <person name="Riley R."/>
            <person name="Andreopoulos W."/>
            <person name="He G."/>
            <person name="Johnson J."/>
            <person name="Barry K.W."/>
            <person name="Grigoriev I.V."/>
            <person name="Nagy L."/>
            <person name="Hibbett D."/>
            <person name="Henrissat B."/>
            <person name="Matheny P.B."/>
            <person name="Labbe J."/>
            <person name="Martin F."/>
        </authorList>
    </citation>
    <scope>NUCLEOTIDE SEQUENCE</scope>
    <source>
        <strain evidence="1">HHB10654</strain>
    </source>
</reference>
<protein>
    <submittedName>
        <fullName evidence="1">WD40 repeat-like protein</fullName>
    </submittedName>
</protein>
<reference evidence="1" key="2">
    <citation type="journal article" date="2022" name="New Phytol.">
        <title>Evolutionary transition to the ectomycorrhizal habit in the genomes of a hyperdiverse lineage of mushroom-forming fungi.</title>
        <authorList>
            <person name="Looney B."/>
            <person name="Miyauchi S."/>
            <person name="Morin E."/>
            <person name="Drula E."/>
            <person name="Courty P.E."/>
            <person name="Kohler A."/>
            <person name="Kuo A."/>
            <person name="LaButti K."/>
            <person name="Pangilinan J."/>
            <person name="Lipzen A."/>
            <person name="Riley R."/>
            <person name="Andreopoulos W."/>
            <person name="He G."/>
            <person name="Johnson J."/>
            <person name="Nolan M."/>
            <person name="Tritt A."/>
            <person name="Barry K.W."/>
            <person name="Grigoriev I.V."/>
            <person name="Nagy L.G."/>
            <person name="Hibbett D."/>
            <person name="Henrissat B."/>
            <person name="Matheny P.B."/>
            <person name="Labbe J."/>
            <person name="Martin F.M."/>
        </authorList>
    </citation>
    <scope>NUCLEOTIDE SEQUENCE</scope>
    <source>
        <strain evidence="1">HHB10654</strain>
    </source>
</reference>